<feature type="domain" description="DUF4097" evidence="1">
    <location>
        <begin position="134"/>
        <end position="209"/>
    </location>
</feature>
<dbReference type="eggNOG" id="COG3595">
    <property type="taxonomic scope" value="Bacteria"/>
</dbReference>
<dbReference type="Pfam" id="PF13349">
    <property type="entry name" value="DUF4097"/>
    <property type="match status" value="1"/>
</dbReference>
<dbReference type="EMBL" id="AAWS01000062">
    <property type="protein sequence ID" value="EAY24719.1"/>
    <property type="molecule type" value="Genomic_DNA"/>
</dbReference>
<evidence type="ECO:0000313" key="3">
    <source>
        <dbReference type="Proteomes" id="UP000004095"/>
    </source>
</evidence>
<keyword evidence="3" id="KW-1185">Reference proteome</keyword>
<protein>
    <recommendedName>
        <fullName evidence="1">DUF4097 domain-containing protein</fullName>
    </recommendedName>
</protein>
<comment type="caution">
    <text evidence="2">The sequence shown here is derived from an EMBL/GenBank/DDBJ whole genome shotgun (WGS) entry which is preliminary data.</text>
</comment>
<name>A1ZXY2_MICM2</name>
<accession>A1ZXY2</accession>
<evidence type="ECO:0000313" key="2">
    <source>
        <dbReference type="EMBL" id="EAY24719.1"/>
    </source>
</evidence>
<dbReference type="AlphaFoldDB" id="A1ZXY2"/>
<organism evidence="2 3">
    <name type="scientific">Microscilla marina ATCC 23134</name>
    <dbReference type="NCBI Taxonomy" id="313606"/>
    <lineage>
        <taxon>Bacteria</taxon>
        <taxon>Pseudomonadati</taxon>
        <taxon>Bacteroidota</taxon>
        <taxon>Cytophagia</taxon>
        <taxon>Cytophagales</taxon>
        <taxon>Microscillaceae</taxon>
        <taxon>Microscilla</taxon>
    </lineage>
</organism>
<dbReference type="Proteomes" id="UP000004095">
    <property type="component" value="Unassembled WGS sequence"/>
</dbReference>
<dbReference type="RefSeq" id="WP_002704193.1">
    <property type="nucleotide sequence ID" value="NZ_AAWS01000062.1"/>
</dbReference>
<gene>
    <name evidence="2" type="ORF">M23134_05521</name>
</gene>
<reference evidence="2 3" key="1">
    <citation type="submission" date="2007-01" db="EMBL/GenBank/DDBJ databases">
        <authorList>
            <person name="Haygood M."/>
            <person name="Podell S."/>
            <person name="Anderson C."/>
            <person name="Hopkinson B."/>
            <person name="Roe K."/>
            <person name="Barbeau K."/>
            <person name="Gaasterland T."/>
            <person name="Ferriera S."/>
            <person name="Johnson J."/>
            <person name="Kravitz S."/>
            <person name="Beeson K."/>
            <person name="Sutton G."/>
            <person name="Rogers Y.-H."/>
            <person name="Friedman R."/>
            <person name="Frazier M."/>
            <person name="Venter J.C."/>
        </authorList>
    </citation>
    <scope>NUCLEOTIDE SEQUENCE [LARGE SCALE GENOMIC DNA]</scope>
    <source>
        <strain evidence="2 3">ATCC 23134</strain>
    </source>
</reference>
<sequence>MMVLLVAGTHITAQAQKVVNVSLSNPGKPGKLKMTTTFGAIKIVGYNGKEVKISSSSVLPKKSHSDKSGGLKRIANSFMKLTITEENNYVKISTSSHQHITYLIQVPRKFDLKLGMVNGGKMEIENIEGEIEASNVNGSIIAKNISGAMLANTVNGKIIVDFDKIKPNTPMSFRGLSGKIDLTLPKSTKATFKMRADRGDIFSDFEMDIVDEPTVVKKGDNKKRIIVSKWVKGKLNGGGANFTLKNMHGNIYIRQKK</sequence>
<proteinExistence type="predicted"/>
<evidence type="ECO:0000259" key="1">
    <source>
        <dbReference type="Pfam" id="PF13349"/>
    </source>
</evidence>
<dbReference type="InterPro" id="IPR025164">
    <property type="entry name" value="Toastrack_DUF4097"/>
</dbReference>